<gene>
    <name evidence="1" type="ORF">DA391_14370</name>
</gene>
<accession>A0ABM6UUG1</accession>
<evidence type="ECO:0000313" key="2">
    <source>
        <dbReference type="Proteomes" id="UP000240908"/>
    </source>
</evidence>
<dbReference type="EMBL" id="CP028487">
    <property type="protein sequence ID" value="AVX38753.1"/>
    <property type="molecule type" value="Genomic_DNA"/>
</dbReference>
<keyword evidence="2" id="KW-1185">Reference proteome</keyword>
<dbReference type="Proteomes" id="UP000240908">
    <property type="component" value="Chromosome"/>
</dbReference>
<evidence type="ECO:0000313" key="1">
    <source>
        <dbReference type="EMBL" id="AVX38753.1"/>
    </source>
</evidence>
<name>A0ABM6UUG1_9GAMM</name>
<organism evidence="1 2">
    <name type="scientific">Yersinia massiliensis</name>
    <dbReference type="NCBI Taxonomy" id="419257"/>
    <lineage>
        <taxon>Bacteria</taxon>
        <taxon>Pseudomonadati</taxon>
        <taxon>Pseudomonadota</taxon>
        <taxon>Gammaproteobacteria</taxon>
        <taxon>Enterobacterales</taxon>
        <taxon>Yersiniaceae</taxon>
        <taxon>Yersinia</taxon>
    </lineage>
</organism>
<protein>
    <submittedName>
        <fullName evidence="1">Uncharacterized protein</fullName>
    </submittedName>
</protein>
<reference evidence="2" key="1">
    <citation type="journal article" date="2018" name="Genome Announc.">
        <title>First complete genome sequence of Yersinia massiliensis.</title>
        <authorList>
            <person name="Thomas M.C."/>
            <person name="Arling V."/>
            <person name="Goji N."/>
            <person name="Janzen T.W."/>
            <person name="Duceppe M.-O."/>
            <person name="Mathews A."/>
            <person name="Carrillo C."/>
            <person name="Amoako K."/>
        </authorList>
    </citation>
    <scope>NUCLEOTIDE SEQUENCE [LARGE SCALE GENOMIC DNA]</scope>
    <source>
        <strain evidence="2">GTA</strain>
    </source>
</reference>
<proteinExistence type="predicted"/>
<sequence length="64" mass="6997">MGVTTGDTGRFVFESASEDSVLGGTALLYSRTLLYINRAKPQAGGYLLTKPPVEQLFYPPIFIK</sequence>